<dbReference type="InterPro" id="IPR007895">
    <property type="entry name" value="MASE1"/>
</dbReference>
<feature type="region of interest" description="Disordered" evidence="15">
    <location>
        <begin position="652"/>
        <end position="674"/>
    </location>
</feature>
<dbReference type="Gene3D" id="1.10.287.130">
    <property type="match status" value="1"/>
</dbReference>
<dbReference type="SUPFAM" id="SSF55874">
    <property type="entry name" value="ATPase domain of HSP90 chaperone/DNA topoisomerase II/histidine kinase"/>
    <property type="match status" value="1"/>
</dbReference>
<dbReference type="PROSITE" id="PS50109">
    <property type="entry name" value="HIS_KIN"/>
    <property type="match status" value="1"/>
</dbReference>
<evidence type="ECO:0000256" key="13">
    <source>
        <dbReference type="ARBA" id="ARBA00023136"/>
    </source>
</evidence>
<evidence type="ECO:0000256" key="8">
    <source>
        <dbReference type="ARBA" id="ARBA00022741"/>
    </source>
</evidence>
<dbReference type="Gene3D" id="3.30.565.10">
    <property type="entry name" value="Histidine kinase-like ATPase, C-terminal domain"/>
    <property type="match status" value="1"/>
</dbReference>
<evidence type="ECO:0000256" key="14">
    <source>
        <dbReference type="ARBA" id="ARBA00039401"/>
    </source>
</evidence>
<evidence type="ECO:0000256" key="2">
    <source>
        <dbReference type="ARBA" id="ARBA00004651"/>
    </source>
</evidence>
<evidence type="ECO:0000256" key="3">
    <source>
        <dbReference type="ARBA" id="ARBA00012438"/>
    </source>
</evidence>
<feature type="transmembrane region" description="Helical" evidence="16">
    <location>
        <begin position="236"/>
        <end position="256"/>
    </location>
</feature>
<feature type="transmembrane region" description="Helical" evidence="16">
    <location>
        <begin position="81"/>
        <end position="101"/>
    </location>
</feature>
<keyword evidence="8" id="KW-0547">Nucleotide-binding</keyword>
<dbReference type="EMBL" id="JBHTCH010000002">
    <property type="protein sequence ID" value="MFC7359314.1"/>
    <property type="molecule type" value="Genomic_DNA"/>
</dbReference>
<evidence type="ECO:0000256" key="7">
    <source>
        <dbReference type="ARBA" id="ARBA00022692"/>
    </source>
</evidence>
<sequence length="674" mass="70981">MTTRTALPLSRALAFGASYAVLAVLARLTVVDGQTVSLVWPGAGVALLWLLAESPHRQRWVLGPLMAIHAGIAWFTGAPLLVVFFGALSVTWQTWLAVVLLRRWCPTLLGAGGTESFRSPRALAYTCAAGVLASILGAAIGAFGVWASGSGWDSWVPLAWFGRHFTGILVVGCIGHLAWEWHTQHVAPRARGGQRLELVVLWVASAVVVIAIFLQSLPIIFLIVPLCVWSAARFPTFLAALHALALGLGSLVLTLAGLGPAARLDDPVLAILVAHVFLVAVLLTGLTVGTLSDRIDELVVRMGQARARAAEQAELLAEMTESMDEGLIVLDRAGRIERSNGASRRLAHRVSPGTPDAVALADLVELVLNPASDHTGASRAELGVGDVQVPLDSGDDLVLSVSRTVLASERGDDDGPGVLLVLKEVTEHRQGIRPLVSFASTAAHDLRGPLTAIRAWLDLAAADLDPDSDTLASLRRAQGAAGQLADLIDDLLAHALAEAGDLLARDVPLSGAEGAVTQASVLLGPDDVLEVVDAGLPPVHADEIAVRQLFANLVDNAVKYARPGVPARVRVSARRRGSRVVIDVEDNGVGVDERERALIFQRFHRSDSVRAGFRGTGMGLSICQTIVHRHGGSIECLAAEPGPGSVFRFDLPAATSDGDPTPPTTPLDDALANA</sequence>
<feature type="transmembrane region" description="Helical" evidence="16">
    <location>
        <begin position="122"/>
        <end position="146"/>
    </location>
</feature>
<dbReference type="InterPro" id="IPR050351">
    <property type="entry name" value="BphY/WalK/GraS-like"/>
</dbReference>
<proteinExistence type="predicted"/>
<protein>
    <recommendedName>
        <fullName evidence="14">Sensor-like histidine kinase SenX3</fullName>
        <ecNumber evidence="3">2.7.13.3</ecNumber>
    </recommendedName>
</protein>
<evidence type="ECO:0000256" key="9">
    <source>
        <dbReference type="ARBA" id="ARBA00022777"/>
    </source>
</evidence>
<name>A0ABW2N0F2_9ACTN</name>
<dbReference type="InterPro" id="IPR003594">
    <property type="entry name" value="HATPase_dom"/>
</dbReference>
<dbReference type="InterPro" id="IPR036097">
    <property type="entry name" value="HisK_dim/P_sf"/>
</dbReference>
<dbReference type="PANTHER" id="PTHR42878:SF7">
    <property type="entry name" value="SENSOR HISTIDINE KINASE GLRK"/>
    <property type="match status" value="1"/>
</dbReference>
<dbReference type="Gene3D" id="3.30.450.20">
    <property type="entry name" value="PAS domain"/>
    <property type="match status" value="1"/>
</dbReference>
<feature type="domain" description="Histidine kinase" evidence="17">
    <location>
        <begin position="441"/>
        <end position="655"/>
    </location>
</feature>
<evidence type="ECO:0000259" key="17">
    <source>
        <dbReference type="PROSITE" id="PS50109"/>
    </source>
</evidence>
<evidence type="ECO:0000256" key="11">
    <source>
        <dbReference type="ARBA" id="ARBA00022989"/>
    </source>
</evidence>
<evidence type="ECO:0000256" key="10">
    <source>
        <dbReference type="ARBA" id="ARBA00022840"/>
    </source>
</evidence>
<keyword evidence="9" id="KW-0418">Kinase</keyword>
<evidence type="ECO:0000313" key="18">
    <source>
        <dbReference type="EMBL" id="MFC7359314.1"/>
    </source>
</evidence>
<dbReference type="InterPro" id="IPR004358">
    <property type="entry name" value="Sig_transdc_His_kin-like_C"/>
</dbReference>
<dbReference type="CDD" id="cd00082">
    <property type="entry name" value="HisKA"/>
    <property type="match status" value="1"/>
</dbReference>
<evidence type="ECO:0000256" key="15">
    <source>
        <dbReference type="SAM" id="MobiDB-lite"/>
    </source>
</evidence>
<keyword evidence="10 18" id="KW-0067">ATP-binding</keyword>
<evidence type="ECO:0000256" key="16">
    <source>
        <dbReference type="SAM" id="Phobius"/>
    </source>
</evidence>
<feature type="transmembrane region" description="Helical" evidence="16">
    <location>
        <begin position="158"/>
        <end position="179"/>
    </location>
</feature>
<evidence type="ECO:0000256" key="5">
    <source>
        <dbReference type="ARBA" id="ARBA00022553"/>
    </source>
</evidence>
<dbReference type="Pfam" id="PF00512">
    <property type="entry name" value="HisKA"/>
    <property type="match status" value="1"/>
</dbReference>
<evidence type="ECO:0000256" key="1">
    <source>
        <dbReference type="ARBA" id="ARBA00000085"/>
    </source>
</evidence>
<gene>
    <name evidence="18" type="ORF">ACFQO6_03455</name>
</gene>
<keyword evidence="12" id="KW-0902">Two-component regulatory system</keyword>
<comment type="caution">
    <text evidence="18">The sequence shown here is derived from an EMBL/GenBank/DDBJ whole genome shotgun (WGS) entry which is preliminary data.</text>
</comment>
<reference evidence="19" key="1">
    <citation type="journal article" date="2019" name="Int. J. Syst. Evol. Microbiol.">
        <title>The Global Catalogue of Microorganisms (GCM) 10K type strain sequencing project: providing services to taxonomists for standard genome sequencing and annotation.</title>
        <authorList>
            <consortium name="The Broad Institute Genomics Platform"/>
            <consortium name="The Broad Institute Genome Sequencing Center for Infectious Disease"/>
            <person name="Wu L."/>
            <person name="Ma J."/>
        </authorList>
    </citation>
    <scope>NUCLEOTIDE SEQUENCE [LARGE SCALE GENOMIC DNA]</scope>
    <source>
        <strain evidence="19">FCH27</strain>
    </source>
</reference>
<keyword evidence="11 16" id="KW-1133">Transmembrane helix</keyword>
<feature type="transmembrane region" description="Helical" evidence="16">
    <location>
        <begin position="12"/>
        <end position="30"/>
    </location>
</feature>
<dbReference type="SMART" id="SM00387">
    <property type="entry name" value="HATPase_c"/>
    <property type="match status" value="1"/>
</dbReference>
<keyword evidence="13 16" id="KW-0472">Membrane</keyword>
<feature type="transmembrane region" description="Helical" evidence="16">
    <location>
        <begin position="268"/>
        <end position="291"/>
    </location>
</feature>
<feature type="transmembrane region" description="Helical" evidence="16">
    <location>
        <begin position="199"/>
        <end position="224"/>
    </location>
</feature>
<organism evidence="18 19">
    <name type="scientific">Nocardioides astragali</name>
    <dbReference type="NCBI Taxonomy" id="1776736"/>
    <lineage>
        <taxon>Bacteria</taxon>
        <taxon>Bacillati</taxon>
        <taxon>Actinomycetota</taxon>
        <taxon>Actinomycetes</taxon>
        <taxon>Propionibacteriales</taxon>
        <taxon>Nocardioidaceae</taxon>
        <taxon>Nocardioides</taxon>
    </lineage>
</organism>
<dbReference type="EC" id="2.7.13.3" evidence="3"/>
<dbReference type="Pfam" id="PF02518">
    <property type="entry name" value="HATPase_c"/>
    <property type="match status" value="1"/>
</dbReference>
<evidence type="ECO:0000256" key="6">
    <source>
        <dbReference type="ARBA" id="ARBA00022679"/>
    </source>
</evidence>
<accession>A0ABW2N0F2</accession>
<keyword evidence="19" id="KW-1185">Reference proteome</keyword>
<keyword evidence="7 16" id="KW-0812">Transmembrane</keyword>
<dbReference type="PRINTS" id="PR00344">
    <property type="entry name" value="BCTRLSENSOR"/>
</dbReference>
<dbReference type="InterPro" id="IPR036890">
    <property type="entry name" value="HATPase_C_sf"/>
</dbReference>
<keyword evidence="5" id="KW-0597">Phosphoprotein</keyword>
<keyword evidence="4" id="KW-1003">Cell membrane</keyword>
<dbReference type="RefSeq" id="WP_255892793.1">
    <property type="nucleotide sequence ID" value="NZ_JAFMZM010000007.1"/>
</dbReference>
<evidence type="ECO:0000256" key="12">
    <source>
        <dbReference type="ARBA" id="ARBA00023012"/>
    </source>
</evidence>
<evidence type="ECO:0000313" key="19">
    <source>
        <dbReference type="Proteomes" id="UP001596524"/>
    </source>
</evidence>
<dbReference type="InterPro" id="IPR005467">
    <property type="entry name" value="His_kinase_dom"/>
</dbReference>
<dbReference type="InterPro" id="IPR003661">
    <property type="entry name" value="HisK_dim/P_dom"/>
</dbReference>
<keyword evidence="6" id="KW-0808">Transferase</keyword>
<evidence type="ECO:0000256" key="4">
    <source>
        <dbReference type="ARBA" id="ARBA00022475"/>
    </source>
</evidence>
<dbReference type="SUPFAM" id="SSF47384">
    <property type="entry name" value="Homodimeric domain of signal transducing histidine kinase"/>
    <property type="match status" value="1"/>
</dbReference>
<dbReference type="Pfam" id="PF05231">
    <property type="entry name" value="MASE1"/>
    <property type="match status" value="1"/>
</dbReference>
<comment type="subcellular location">
    <subcellularLocation>
        <location evidence="2">Cell membrane</location>
        <topology evidence="2">Multi-pass membrane protein</topology>
    </subcellularLocation>
</comment>
<dbReference type="Proteomes" id="UP001596524">
    <property type="component" value="Unassembled WGS sequence"/>
</dbReference>
<dbReference type="PANTHER" id="PTHR42878">
    <property type="entry name" value="TWO-COMPONENT HISTIDINE KINASE"/>
    <property type="match status" value="1"/>
</dbReference>
<dbReference type="SMART" id="SM00388">
    <property type="entry name" value="HisKA"/>
    <property type="match status" value="1"/>
</dbReference>
<comment type="catalytic activity">
    <reaction evidence="1">
        <text>ATP + protein L-histidine = ADP + protein N-phospho-L-histidine.</text>
        <dbReference type="EC" id="2.7.13.3"/>
    </reaction>
</comment>
<dbReference type="GO" id="GO:0005524">
    <property type="term" value="F:ATP binding"/>
    <property type="evidence" value="ECO:0007669"/>
    <property type="project" value="UniProtKB-KW"/>
</dbReference>